<gene>
    <name evidence="2" type="ORF">FB45DRAFT_892273</name>
</gene>
<reference evidence="2" key="1">
    <citation type="submission" date="2023-03" db="EMBL/GenBank/DDBJ databases">
        <title>Massive genome expansion in bonnet fungi (Mycena s.s.) driven by repeated elements and novel gene families across ecological guilds.</title>
        <authorList>
            <consortium name="Lawrence Berkeley National Laboratory"/>
            <person name="Harder C.B."/>
            <person name="Miyauchi S."/>
            <person name="Viragh M."/>
            <person name="Kuo A."/>
            <person name="Thoen E."/>
            <person name="Andreopoulos B."/>
            <person name="Lu D."/>
            <person name="Skrede I."/>
            <person name="Drula E."/>
            <person name="Henrissat B."/>
            <person name="Morin E."/>
            <person name="Kohler A."/>
            <person name="Barry K."/>
            <person name="LaButti K."/>
            <person name="Morin E."/>
            <person name="Salamov A."/>
            <person name="Lipzen A."/>
            <person name="Mereny Z."/>
            <person name="Hegedus B."/>
            <person name="Baldrian P."/>
            <person name="Stursova M."/>
            <person name="Weitz H."/>
            <person name="Taylor A."/>
            <person name="Grigoriev I.V."/>
            <person name="Nagy L.G."/>
            <person name="Martin F."/>
            <person name="Kauserud H."/>
        </authorList>
    </citation>
    <scope>NUCLEOTIDE SEQUENCE</scope>
    <source>
        <strain evidence="2">9284</strain>
    </source>
</reference>
<organism evidence="2 3">
    <name type="scientific">Roridomyces roridus</name>
    <dbReference type="NCBI Taxonomy" id="1738132"/>
    <lineage>
        <taxon>Eukaryota</taxon>
        <taxon>Fungi</taxon>
        <taxon>Dikarya</taxon>
        <taxon>Basidiomycota</taxon>
        <taxon>Agaricomycotina</taxon>
        <taxon>Agaricomycetes</taxon>
        <taxon>Agaricomycetidae</taxon>
        <taxon>Agaricales</taxon>
        <taxon>Marasmiineae</taxon>
        <taxon>Mycenaceae</taxon>
        <taxon>Roridomyces</taxon>
    </lineage>
</organism>
<evidence type="ECO:0000313" key="3">
    <source>
        <dbReference type="Proteomes" id="UP001221142"/>
    </source>
</evidence>
<dbReference type="Proteomes" id="UP001221142">
    <property type="component" value="Unassembled WGS sequence"/>
</dbReference>
<proteinExistence type="predicted"/>
<sequence length="502" mass="54309">MILDDPETGLTKPAAVASSIPTLRLPEAVAGRSASPLPDYETSQAQHDIIFPKPSHFPQRFDSRYWRWSFWALSIYVFLSIVIGIPILATQIAYRKSHQPSPPPKDYQVFLDDGDDQAARPYMPAVGGMLMANSSIACDDWDSLTMAGSLFQTTAQHALSATGLISIRSNATDEVVPHPGGMNNLTVDFNDDPDQTAVVFRVTLTASSAALRDQVHICFNSAQGNPDRGLSVYFPSYVNATDVLAMDIRVLFPQARSTLTDLVTYLPMFDQYFGALSSKVTVQNINIAGAGLSILCQSLRANNIAVKTSFASIAGIFNVTQSLKLDNIEGSIQSNITLTNNPSTRTPTYLTLDTGNSDINADVVMVAPTSSSEYPPQFNGHVKTFNGSLALNVTHGKMTQPAMLDLLVENNQALTSLGLDSKFAGLYDLRTKLSWVQVGHVQNLVDPTGHSRQWNLDVDSQSTATIRGWLGFGSRPTGSPQPMMGSVRATSTLGPIFLDVGS</sequence>
<comment type="caution">
    <text evidence="2">The sequence shown here is derived from an EMBL/GenBank/DDBJ whole genome shotgun (WGS) entry which is preliminary data.</text>
</comment>
<dbReference type="EMBL" id="JARKIF010000002">
    <property type="protein sequence ID" value="KAJ7647078.1"/>
    <property type="molecule type" value="Genomic_DNA"/>
</dbReference>
<protein>
    <submittedName>
        <fullName evidence="2">Uncharacterized protein</fullName>
    </submittedName>
</protein>
<accession>A0AAD7CF81</accession>
<keyword evidence="1" id="KW-1133">Transmembrane helix</keyword>
<evidence type="ECO:0000256" key="1">
    <source>
        <dbReference type="SAM" id="Phobius"/>
    </source>
</evidence>
<name>A0AAD7CF81_9AGAR</name>
<feature type="transmembrane region" description="Helical" evidence="1">
    <location>
        <begin position="70"/>
        <end position="94"/>
    </location>
</feature>
<keyword evidence="1" id="KW-0812">Transmembrane</keyword>
<keyword evidence="1" id="KW-0472">Membrane</keyword>
<keyword evidence="3" id="KW-1185">Reference proteome</keyword>
<dbReference type="AlphaFoldDB" id="A0AAD7CF81"/>
<evidence type="ECO:0000313" key="2">
    <source>
        <dbReference type="EMBL" id="KAJ7647078.1"/>
    </source>
</evidence>